<evidence type="ECO:0000256" key="5">
    <source>
        <dbReference type="ARBA" id="ARBA00022679"/>
    </source>
</evidence>
<keyword evidence="9" id="KW-0665">Pyrimidine biosynthesis</keyword>
<sequence length="234" mass="26264">MVNKNNIKIISVGGSIIIPKTGFDISFLKKFRQTILDEVKKGQKFILIIGGGSTARFYQDALKETIKLKDVDLDWMGIGATIINANFVRLMFGEFAHKEVITNPTKKLKTNKAIIVAAGYKPGCSTDYDAVLLAKTYSVKEMFNLSNIEYVYDKDPREFTEAKIIEQIDWKTFRKEIVGDVWQPGKSAPFDPVASKLAEKMKLKVSILQGTNLLEVKKALSGKKFKGTRISDMN</sequence>
<dbReference type="Proteomes" id="UP000230852">
    <property type="component" value="Unassembled WGS sequence"/>
</dbReference>
<organism evidence="12 13">
    <name type="scientific">Candidatus Magasanikbacteria bacterium CG10_big_fil_rev_8_21_14_0_10_36_16</name>
    <dbReference type="NCBI Taxonomy" id="1974645"/>
    <lineage>
        <taxon>Bacteria</taxon>
        <taxon>Candidatus Magasanikiibacteriota</taxon>
    </lineage>
</organism>
<keyword evidence="7 12" id="KW-0418">Kinase</keyword>
<evidence type="ECO:0000259" key="11">
    <source>
        <dbReference type="Pfam" id="PF00696"/>
    </source>
</evidence>
<gene>
    <name evidence="12" type="ORF">COU28_03185</name>
</gene>
<dbReference type="EC" id="2.7.4.22" evidence="3"/>
<comment type="pathway">
    <text evidence="1">Pyrimidine metabolism; CTP biosynthesis via de novo pathway; UDP from UMP (UMPK route): step 1/1.</text>
</comment>
<evidence type="ECO:0000256" key="3">
    <source>
        <dbReference type="ARBA" id="ARBA00012899"/>
    </source>
</evidence>
<keyword evidence="8" id="KW-0067">ATP-binding</keyword>
<comment type="similarity">
    <text evidence="2">Belongs to the UMP kinase family.</text>
</comment>
<keyword evidence="6" id="KW-0547">Nucleotide-binding</keyword>
<dbReference type="GO" id="GO:0006225">
    <property type="term" value="P:UDP biosynthetic process"/>
    <property type="evidence" value="ECO:0007669"/>
    <property type="project" value="TreeGrafter"/>
</dbReference>
<evidence type="ECO:0000256" key="2">
    <source>
        <dbReference type="ARBA" id="ARBA00007614"/>
    </source>
</evidence>
<dbReference type="InterPro" id="IPR036393">
    <property type="entry name" value="AceGlu_kinase-like_sf"/>
</dbReference>
<reference evidence="13" key="1">
    <citation type="submission" date="2017-09" db="EMBL/GenBank/DDBJ databases">
        <title>Depth-based differentiation of microbial function through sediment-hosted aquifers and enrichment of novel symbionts in the deep terrestrial subsurface.</title>
        <authorList>
            <person name="Probst A.J."/>
            <person name="Ladd B."/>
            <person name="Jarett J.K."/>
            <person name="Geller-Mcgrath D.E."/>
            <person name="Sieber C.M.K."/>
            <person name="Emerson J.B."/>
            <person name="Anantharaman K."/>
            <person name="Thomas B.C."/>
            <person name="Malmstrom R."/>
            <person name="Stieglmeier M."/>
            <person name="Klingl A."/>
            <person name="Woyke T."/>
            <person name="Ryan C.M."/>
            <person name="Banfield J.F."/>
        </authorList>
    </citation>
    <scope>NUCLEOTIDE SEQUENCE [LARGE SCALE GENOMIC DNA]</scope>
</reference>
<dbReference type="InterPro" id="IPR011818">
    <property type="entry name" value="Uridylate_kinase_arch/spir"/>
</dbReference>
<dbReference type="Gene3D" id="3.40.1160.10">
    <property type="entry name" value="Acetylglutamate kinase-like"/>
    <property type="match status" value="1"/>
</dbReference>
<evidence type="ECO:0000256" key="10">
    <source>
        <dbReference type="ARBA" id="ARBA00032092"/>
    </source>
</evidence>
<evidence type="ECO:0000256" key="8">
    <source>
        <dbReference type="ARBA" id="ARBA00022840"/>
    </source>
</evidence>
<comment type="caution">
    <text evidence="12">The sequence shown here is derived from an EMBL/GenBank/DDBJ whole genome shotgun (WGS) entry which is preliminary data.</text>
</comment>
<accession>A0A2H0TY60</accession>
<dbReference type="SUPFAM" id="SSF53633">
    <property type="entry name" value="Carbamate kinase-like"/>
    <property type="match status" value="1"/>
</dbReference>
<dbReference type="PANTHER" id="PTHR42833">
    <property type="entry name" value="URIDYLATE KINASE"/>
    <property type="match status" value="1"/>
</dbReference>
<evidence type="ECO:0000313" key="13">
    <source>
        <dbReference type="Proteomes" id="UP000230852"/>
    </source>
</evidence>
<evidence type="ECO:0000256" key="7">
    <source>
        <dbReference type="ARBA" id="ARBA00022777"/>
    </source>
</evidence>
<dbReference type="PANTHER" id="PTHR42833:SF4">
    <property type="entry name" value="URIDYLATE KINASE PUMPKIN, CHLOROPLASTIC"/>
    <property type="match status" value="1"/>
</dbReference>
<proteinExistence type="inferred from homology"/>
<dbReference type="Pfam" id="PF00696">
    <property type="entry name" value="AA_kinase"/>
    <property type="match status" value="1"/>
</dbReference>
<dbReference type="AlphaFoldDB" id="A0A2H0TY60"/>
<keyword evidence="5" id="KW-0808">Transferase</keyword>
<keyword evidence="4" id="KW-0963">Cytoplasm</keyword>
<dbReference type="InterPro" id="IPR001048">
    <property type="entry name" value="Asp/Glu/Uridylate_kinase"/>
</dbReference>
<evidence type="ECO:0000313" key="12">
    <source>
        <dbReference type="EMBL" id="PIR78166.1"/>
    </source>
</evidence>
<dbReference type="GO" id="GO:0005524">
    <property type="term" value="F:ATP binding"/>
    <property type="evidence" value="ECO:0007669"/>
    <property type="project" value="UniProtKB-KW"/>
</dbReference>
<evidence type="ECO:0000256" key="1">
    <source>
        <dbReference type="ARBA" id="ARBA00004791"/>
    </source>
</evidence>
<dbReference type="EMBL" id="PFBU01000060">
    <property type="protein sequence ID" value="PIR78166.1"/>
    <property type="molecule type" value="Genomic_DNA"/>
</dbReference>
<evidence type="ECO:0000256" key="9">
    <source>
        <dbReference type="ARBA" id="ARBA00022975"/>
    </source>
</evidence>
<dbReference type="NCBIfam" id="TIGR02076">
    <property type="entry name" value="pyrH_arch"/>
    <property type="match status" value="1"/>
</dbReference>
<name>A0A2H0TY60_9BACT</name>
<evidence type="ECO:0000256" key="4">
    <source>
        <dbReference type="ARBA" id="ARBA00022490"/>
    </source>
</evidence>
<protein>
    <recommendedName>
        <fullName evidence="3">UMP kinase</fullName>
        <ecNumber evidence="3">2.7.4.22</ecNumber>
    </recommendedName>
    <alternativeName>
        <fullName evidence="10">Uridine monophosphate kinase</fullName>
    </alternativeName>
</protein>
<feature type="domain" description="Aspartate/glutamate/uridylate kinase" evidence="11">
    <location>
        <begin position="7"/>
        <end position="208"/>
    </location>
</feature>
<evidence type="ECO:0000256" key="6">
    <source>
        <dbReference type="ARBA" id="ARBA00022741"/>
    </source>
</evidence>
<dbReference type="GO" id="GO:0033862">
    <property type="term" value="F:UMP kinase activity"/>
    <property type="evidence" value="ECO:0007669"/>
    <property type="project" value="UniProtKB-EC"/>
</dbReference>